<protein>
    <recommendedName>
        <fullName evidence="2">PiggyBac transposable element-derived protein domain-containing protein</fullName>
    </recommendedName>
</protein>
<dbReference type="Proteomes" id="UP001221898">
    <property type="component" value="Unassembled WGS sequence"/>
</dbReference>
<dbReference type="InterPro" id="IPR029526">
    <property type="entry name" value="PGBD"/>
</dbReference>
<feature type="domain" description="PiggyBac transposable element-derived protein" evidence="2">
    <location>
        <begin position="4"/>
        <end position="173"/>
    </location>
</feature>
<name>A0AAD7W8A7_9TELE</name>
<sequence>MGHGAAVILHLSPRICDPNHKLYMDNYFMTYNVLEVLAEKKINAAGTAQACRFAKPPLMDDKAMLKEERGNYDQVTSIDGKIALVKWFDNRPVLLASYFVGVGDTDEVVRWDKKEKVYVTINRPAVVKKYNESMGGVDLFDQLIALYRTEIRSRKWSLRMITHCFDLTVVNSWLEYQERRSTCWCSKKECAGPPALQDECGRVPCANEEATGPEKKRTAKHPNLTS</sequence>
<keyword evidence="4" id="KW-1185">Reference proteome</keyword>
<dbReference type="AlphaFoldDB" id="A0AAD7W8A7"/>
<comment type="caution">
    <text evidence="3">The sequence shown here is derived from an EMBL/GenBank/DDBJ whole genome shotgun (WGS) entry which is preliminary data.</text>
</comment>
<dbReference type="EMBL" id="JAINUG010000209">
    <property type="protein sequence ID" value="KAJ8387597.1"/>
    <property type="molecule type" value="Genomic_DNA"/>
</dbReference>
<dbReference type="PANTHER" id="PTHR47272:SF2">
    <property type="entry name" value="PIGGYBAC TRANSPOSABLE ELEMENT-DERIVED PROTEIN 3-LIKE"/>
    <property type="match status" value="1"/>
</dbReference>
<reference evidence="3" key="1">
    <citation type="journal article" date="2023" name="Science">
        <title>Genome structures resolve the early diversification of teleost fishes.</title>
        <authorList>
            <person name="Parey E."/>
            <person name="Louis A."/>
            <person name="Montfort J."/>
            <person name="Bouchez O."/>
            <person name="Roques C."/>
            <person name="Iampietro C."/>
            <person name="Lluch J."/>
            <person name="Castinel A."/>
            <person name="Donnadieu C."/>
            <person name="Desvignes T."/>
            <person name="Floi Bucao C."/>
            <person name="Jouanno E."/>
            <person name="Wen M."/>
            <person name="Mejri S."/>
            <person name="Dirks R."/>
            <person name="Jansen H."/>
            <person name="Henkel C."/>
            <person name="Chen W.J."/>
            <person name="Zahm M."/>
            <person name="Cabau C."/>
            <person name="Klopp C."/>
            <person name="Thompson A.W."/>
            <person name="Robinson-Rechavi M."/>
            <person name="Braasch I."/>
            <person name="Lecointre G."/>
            <person name="Bobe J."/>
            <person name="Postlethwait J.H."/>
            <person name="Berthelot C."/>
            <person name="Roest Crollius H."/>
            <person name="Guiguen Y."/>
        </authorList>
    </citation>
    <scope>NUCLEOTIDE SEQUENCE</scope>
    <source>
        <strain evidence="3">NC1722</strain>
    </source>
</reference>
<evidence type="ECO:0000259" key="2">
    <source>
        <dbReference type="Pfam" id="PF13843"/>
    </source>
</evidence>
<evidence type="ECO:0000313" key="4">
    <source>
        <dbReference type="Proteomes" id="UP001221898"/>
    </source>
</evidence>
<organism evidence="3 4">
    <name type="scientific">Aldrovandia affinis</name>
    <dbReference type="NCBI Taxonomy" id="143900"/>
    <lineage>
        <taxon>Eukaryota</taxon>
        <taxon>Metazoa</taxon>
        <taxon>Chordata</taxon>
        <taxon>Craniata</taxon>
        <taxon>Vertebrata</taxon>
        <taxon>Euteleostomi</taxon>
        <taxon>Actinopterygii</taxon>
        <taxon>Neopterygii</taxon>
        <taxon>Teleostei</taxon>
        <taxon>Notacanthiformes</taxon>
        <taxon>Halosauridae</taxon>
        <taxon>Aldrovandia</taxon>
    </lineage>
</organism>
<evidence type="ECO:0000313" key="3">
    <source>
        <dbReference type="EMBL" id="KAJ8387597.1"/>
    </source>
</evidence>
<accession>A0AAD7W8A7</accession>
<feature type="region of interest" description="Disordered" evidence="1">
    <location>
        <begin position="207"/>
        <end position="226"/>
    </location>
</feature>
<evidence type="ECO:0000256" key="1">
    <source>
        <dbReference type="SAM" id="MobiDB-lite"/>
    </source>
</evidence>
<dbReference type="PANTHER" id="PTHR47272">
    <property type="entry name" value="DDE_TNP_1_7 DOMAIN-CONTAINING PROTEIN"/>
    <property type="match status" value="1"/>
</dbReference>
<dbReference type="Pfam" id="PF13843">
    <property type="entry name" value="DDE_Tnp_1_7"/>
    <property type="match status" value="1"/>
</dbReference>
<proteinExistence type="predicted"/>
<gene>
    <name evidence="3" type="ORF">AAFF_G00152930</name>
</gene>